<dbReference type="EMBL" id="JAFJYH010000272">
    <property type="protein sequence ID" value="KAG4414285.1"/>
    <property type="molecule type" value="Genomic_DNA"/>
</dbReference>
<dbReference type="AlphaFoldDB" id="A0A8H7T3Z2"/>
<feature type="compositionally biased region" description="Polar residues" evidence="1">
    <location>
        <begin position="161"/>
        <end position="174"/>
    </location>
</feature>
<evidence type="ECO:0000313" key="2">
    <source>
        <dbReference type="EMBL" id="KAG4414285.1"/>
    </source>
</evidence>
<feature type="compositionally biased region" description="Polar residues" evidence="1">
    <location>
        <begin position="25"/>
        <end position="43"/>
    </location>
</feature>
<dbReference type="OrthoDB" id="3511666at2759"/>
<evidence type="ECO:0000256" key="1">
    <source>
        <dbReference type="SAM" id="MobiDB-lite"/>
    </source>
</evidence>
<gene>
    <name evidence="2" type="ORF">IFR04_012581</name>
</gene>
<proteinExistence type="predicted"/>
<dbReference type="Proteomes" id="UP000664132">
    <property type="component" value="Unassembled WGS sequence"/>
</dbReference>
<feature type="region of interest" description="Disordered" evidence="1">
    <location>
        <begin position="156"/>
        <end position="179"/>
    </location>
</feature>
<feature type="compositionally biased region" description="Basic and acidic residues" evidence="1">
    <location>
        <begin position="257"/>
        <end position="274"/>
    </location>
</feature>
<accession>A0A8H7T3Z2</accession>
<name>A0A8H7T3Z2_9HELO</name>
<feature type="region of interest" description="Disordered" evidence="1">
    <location>
        <begin position="25"/>
        <end position="72"/>
    </location>
</feature>
<feature type="region of interest" description="Disordered" evidence="1">
    <location>
        <begin position="235"/>
        <end position="274"/>
    </location>
</feature>
<organism evidence="2 3">
    <name type="scientific">Cadophora malorum</name>
    <dbReference type="NCBI Taxonomy" id="108018"/>
    <lineage>
        <taxon>Eukaryota</taxon>
        <taxon>Fungi</taxon>
        <taxon>Dikarya</taxon>
        <taxon>Ascomycota</taxon>
        <taxon>Pezizomycotina</taxon>
        <taxon>Leotiomycetes</taxon>
        <taxon>Helotiales</taxon>
        <taxon>Ploettnerulaceae</taxon>
        <taxon>Cadophora</taxon>
    </lineage>
</organism>
<evidence type="ECO:0000313" key="3">
    <source>
        <dbReference type="Proteomes" id="UP000664132"/>
    </source>
</evidence>
<sequence length="274" mass="31310">MSDNQRIAQLEEQIRQLQSAQVTSTYSYSHLSASGEPTPQTSGYGLDQPLQPSEQHFHPESSQHQRRPPYGRRVLRTGHRNQRQNGQLDDRSDATWEVQSTEYVKELVKRVERLEHWWRSTMEKQHTESRLHPALEMQRSNLSEPNPQYMQARTQAEGMGPTSNSGRHSNNISFTPPGPSLRISQEMPHPEISVAQLSQPSSQGYGPQIAQGIINQPQSSGFIDQCLQPSYPQEFVASTTAGHRQPAPEQQYPQGRPMDEVREKNEFEFWSRLA</sequence>
<comment type="caution">
    <text evidence="2">The sequence shown here is derived from an EMBL/GenBank/DDBJ whole genome shotgun (WGS) entry which is preliminary data.</text>
</comment>
<keyword evidence="3" id="KW-1185">Reference proteome</keyword>
<reference evidence="2" key="1">
    <citation type="submission" date="2021-02" db="EMBL/GenBank/DDBJ databases">
        <title>Genome sequence Cadophora malorum strain M34.</title>
        <authorList>
            <person name="Stefanovic E."/>
            <person name="Vu D."/>
            <person name="Scully C."/>
            <person name="Dijksterhuis J."/>
            <person name="Roader J."/>
            <person name="Houbraken J."/>
        </authorList>
    </citation>
    <scope>NUCLEOTIDE SEQUENCE</scope>
    <source>
        <strain evidence="2">M34</strain>
    </source>
</reference>
<protein>
    <submittedName>
        <fullName evidence="2">Uncharacterized protein</fullName>
    </submittedName>
</protein>